<dbReference type="Gene3D" id="1.20.5.340">
    <property type="match status" value="1"/>
</dbReference>
<evidence type="ECO:0000313" key="3">
    <source>
        <dbReference type="EMBL" id="RRN50501.1"/>
    </source>
</evidence>
<dbReference type="Proteomes" id="UP000281324">
    <property type="component" value="Unassembled WGS sequence"/>
</dbReference>
<accession>A0A0Z8GGJ3</accession>
<dbReference type="AlphaFoldDB" id="A0A0Z8GGJ3"/>
<reference evidence="4 5" key="1">
    <citation type="submission" date="2018-11" db="EMBL/GenBank/DDBJ databases">
        <title>Changes in penicillin susceptibility of Streptococcus suis isolates by amino acid alterations in the penicillin-binding protein.</title>
        <authorList>
            <person name="Niemann L."/>
            <person name="Eichhorn I."/>
        </authorList>
    </citation>
    <scope>NUCLEOTIDE SEQUENCE [LARGE SCALE GENOMIC DNA]</scope>
    <source>
        <strain evidence="2 5">IMT40201</strain>
        <strain evidence="3 4">IMT40738</strain>
    </source>
</reference>
<dbReference type="Proteomes" id="UP000278566">
    <property type="component" value="Unassembled WGS sequence"/>
</dbReference>
<organism evidence="3 4">
    <name type="scientific">Streptococcus suis</name>
    <dbReference type="NCBI Taxonomy" id="1307"/>
    <lineage>
        <taxon>Bacteria</taxon>
        <taxon>Bacillati</taxon>
        <taxon>Bacillota</taxon>
        <taxon>Bacilli</taxon>
        <taxon>Lactobacillales</taxon>
        <taxon>Streptococcaceae</taxon>
        <taxon>Streptococcus</taxon>
    </lineage>
</organism>
<proteinExistence type="predicted"/>
<comment type="caution">
    <text evidence="3">The sequence shown here is derived from an EMBL/GenBank/DDBJ whole genome shotgun (WGS) entry which is preliminary data.</text>
</comment>
<evidence type="ECO:0000313" key="5">
    <source>
        <dbReference type="Proteomes" id="UP000281324"/>
    </source>
</evidence>
<sequence>MNKRIKKKYKPFKELWDCMEWLMFRLDRHVTRLDSLENRLENLRVIDSANIQTINRKFEEYEKRIETLEHEVKQLKKPWYKRK</sequence>
<evidence type="ECO:0000256" key="1">
    <source>
        <dbReference type="SAM" id="Coils"/>
    </source>
</evidence>
<gene>
    <name evidence="2" type="ORF">EI219_04865</name>
    <name evidence="3" type="ORF">EI220_06740</name>
</gene>
<dbReference type="EMBL" id="RRZO01000030">
    <property type="protein sequence ID" value="RRN50501.1"/>
    <property type="molecule type" value="Genomic_DNA"/>
</dbReference>
<evidence type="ECO:0000313" key="2">
    <source>
        <dbReference type="EMBL" id="RRN50108.1"/>
    </source>
</evidence>
<feature type="coiled-coil region" evidence="1">
    <location>
        <begin position="26"/>
        <end position="78"/>
    </location>
</feature>
<evidence type="ECO:0000313" key="4">
    <source>
        <dbReference type="Proteomes" id="UP000278566"/>
    </source>
</evidence>
<dbReference type="EMBL" id="RRZQ01000007">
    <property type="protein sequence ID" value="RRN50108.1"/>
    <property type="molecule type" value="Genomic_DNA"/>
</dbReference>
<name>A0A0Z8GGJ3_STRSU</name>
<protein>
    <submittedName>
        <fullName evidence="3">Uncharacterized protein</fullName>
    </submittedName>
</protein>
<dbReference type="RefSeq" id="WP_044780982.1">
    <property type="nucleotide sequence ID" value="NZ_CEEO01000019.1"/>
</dbReference>
<keyword evidence="1" id="KW-0175">Coiled coil</keyword>